<dbReference type="PROSITE" id="PS50908">
    <property type="entry name" value="RWD"/>
    <property type="match status" value="1"/>
</dbReference>
<evidence type="ECO:0000313" key="3">
    <source>
        <dbReference type="Proteomes" id="UP000007266"/>
    </source>
</evidence>
<dbReference type="Gene3D" id="3.10.110.10">
    <property type="entry name" value="Ubiquitin Conjugating Enzyme"/>
    <property type="match status" value="1"/>
</dbReference>
<keyword evidence="3" id="KW-1185">Reference proteome</keyword>
<dbReference type="InterPro" id="IPR016135">
    <property type="entry name" value="UBQ-conjugating_enzyme/RWD"/>
</dbReference>
<proteinExistence type="predicted"/>
<dbReference type="Proteomes" id="UP000007266">
    <property type="component" value="Linkage group 4"/>
</dbReference>
<organism evidence="2 3">
    <name type="scientific">Tribolium castaneum</name>
    <name type="common">Red flour beetle</name>
    <dbReference type="NCBI Taxonomy" id="7070"/>
    <lineage>
        <taxon>Eukaryota</taxon>
        <taxon>Metazoa</taxon>
        <taxon>Ecdysozoa</taxon>
        <taxon>Arthropoda</taxon>
        <taxon>Hexapoda</taxon>
        <taxon>Insecta</taxon>
        <taxon>Pterygota</taxon>
        <taxon>Neoptera</taxon>
        <taxon>Endopterygota</taxon>
        <taxon>Coleoptera</taxon>
        <taxon>Polyphaga</taxon>
        <taxon>Cucujiformia</taxon>
        <taxon>Tenebrionidae</taxon>
        <taxon>Tenebrionidae incertae sedis</taxon>
        <taxon>Tribolium</taxon>
    </lineage>
</organism>
<dbReference type="InterPro" id="IPR006575">
    <property type="entry name" value="RWD_dom"/>
</dbReference>
<dbReference type="PANTHER" id="PTHR40237">
    <property type="entry name" value="LD44813P"/>
    <property type="match status" value="1"/>
</dbReference>
<evidence type="ECO:0000313" key="2">
    <source>
        <dbReference type="EMBL" id="EFA02612.1"/>
    </source>
</evidence>
<dbReference type="KEGG" id="tca:663687"/>
<protein>
    <recommendedName>
        <fullName evidence="1">RWD domain-containing protein</fullName>
    </recommendedName>
</protein>
<evidence type="ECO:0000259" key="1">
    <source>
        <dbReference type="PROSITE" id="PS50908"/>
    </source>
</evidence>
<reference evidence="2 3" key="1">
    <citation type="journal article" date="2008" name="Nature">
        <title>The genome of the model beetle and pest Tribolium castaneum.</title>
        <authorList>
            <consortium name="Tribolium Genome Sequencing Consortium"/>
            <person name="Richards S."/>
            <person name="Gibbs R.A."/>
            <person name="Weinstock G.M."/>
            <person name="Brown S.J."/>
            <person name="Denell R."/>
            <person name="Beeman R.W."/>
            <person name="Gibbs R."/>
            <person name="Beeman R.W."/>
            <person name="Brown S.J."/>
            <person name="Bucher G."/>
            <person name="Friedrich M."/>
            <person name="Grimmelikhuijzen C.J."/>
            <person name="Klingler M."/>
            <person name="Lorenzen M."/>
            <person name="Richards S."/>
            <person name="Roth S."/>
            <person name="Schroder R."/>
            <person name="Tautz D."/>
            <person name="Zdobnov E.M."/>
            <person name="Muzny D."/>
            <person name="Gibbs R.A."/>
            <person name="Weinstock G.M."/>
            <person name="Attaway T."/>
            <person name="Bell S."/>
            <person name="Buhay C.J."/>
            <person name="Chandrabose M.N."/>
            <person name="Chavez D."/>
            <person name="Clerk-Blankenburg K.P."/>
            <person name="Cree A."/>
            <person name="Dao M."/>
            <person name="Davis C."/>
            <person name="Chacko J."/>
            <person name="Dinh H."/>
            <person name="Dugan-Rocha S."/>
            <person name="Fowler G."/>
            <person name="Garner T.T."/>
            <person name="Garnes J."/>
            <person name="Gnirke A."/>
            <person name="Hawes A."/>
            <person name="Hernandez J."/>
            <person name="Hines S."/>
            <person name="Holder M."/>
            <person name="Hume J."/>
            <person name="Jhangiani S.N."/>
            <person name="Joshi V."/>
            <person name="Khan Z.M."/>
            <person name="Jackson L."/>
            <person name="Kovar C."/>
            <person name="Kowis A."/>
            <person name="Lee S."/>
            <person name="Lewis L.R."/>
            <person name="Margolis J."/>
            <person name="Morgan M."/>
            <person name="Nazareth L.V."/>
            <person name="Nguyen N."/>
            <person name="Okwuonu G."/>
            <person name="Parker D."/>
            <person name="Richards S."/>
            <person name="Ruiz S.J."/>
            <person name="Santibanez J."/>
            <person name="Savard J."/>
            <person name="Scherer S.E."/>
            <person name="Schneider B."/>
            <person name="Sodergren E."/>
            <person name="Tautz D."/>
            <person name="Vattahil S."/>
            <person name="Villasana D."/>
            <person name="White C.S."/>
            <person name="Wright R."/>
            <person name="Park Y."/>
            <person name="Beeman R.W."/>
            <person name="Lord J."/>
            <person name="Oppert B."/>
            <person name="Lorenzen M."/>
            <person name="Brown S."/>
            <person name="Wang L."/>
            <person name="Savard J."/>
            <person name="Tautz D."/>
            <person name="Richards S."/>
            <person name="Weinstock G."/>
            <person name="Gibbs R.A."/>
            <person name="Liu Y."/>
            <person name="Worley K."/>
            <person name="Weinstock G."/>
            <person name="Elsik C.G."/>
            <person name="Reese J.T."/>
            <person name="Elhaik E."/>
            <person name="Landan G."/>
            <person name="Graur D."/>
            <person name="Arensburger P."/>
            <person name="Atkinson P."/>
            <person name="Beeman R.W."/>
            <person name="Beidler J."/>
            <person name="Brown S.J."/>
            <person name="Demuth J.P."/>
            <person name="Drury D.W."/>
            <person name="Du Y.Z."/>
            <person name="Fujiwara H."/>
            <person name="Lorenzen M."/>
            <person name="Maselli V."/>
            <person name="Osanai M."/>
            <person name="Park Y."/>
            <person name="Robertson H.M."/>
            <person name="Tu Z."/>
            <person name="Wang J.J."/>
            <person name="Wang S."/>
            <person name="Richards S."/>
            <person name="Song H."/>
            <person name="Zhang L."/>
            <person name="Sodergren E."/>
            <person name="Werner D."/>
            <person name="Stanke M."/>
            <person name="Morgenstern B."/>
            <person name="Solovyev V."/>
            <person name="Kosarev P."/>
            <person name="Brown G."/>
            <person name="Chen H.C."/>
            <person name="Ermolaeva O."/>
            <person name="Hlavina W."/>
            <person name="Kapustin Y."/>
            <person name="Kiryutin B."/>
            <person name="Kitts P."/>
            <person name="Maglott D."/>
            <person name="Pruitt K."/>
            <person name="Sapojnikov V."/>
            <person name="Souvorov A."/>
            <person name="Mackey A.J."/>
            <person name="Waterhouse R.M."/>
            <person name="Wyder S."/>
            <person name="Zdobnov E.M."/>
            <person name="Zdobnov E.M."/>
            <person name="Wyder S."/>
            <person name="Kriventseva E.V."/>
            <person name="Kadowaki T."/>
            <person name="Bork P."/>
            <person name="Aranda M."/>
            <person name="Bao R."/>
            <person name="Beermann A."/>
            <person name="Berns N."/>
            <person name="Bolognesi R."/>
            <person name="Bonneton F."/>
            <person name="Bopp D."/>
            <person name="Brown S.J."/>
            <person name="Bucher G."/>
            <person name="Butts T."/>
            <person name="Chaumot A."/>
            <person name="Denell R.E."/>
            <person name="Ferrier D.E."/>
            <person name="Friedrich M."/>
            <person name="Gordon C.M."/>
            <person name="Jindra M."/>
            <person name="Klingler M."/>
            <person name="Lan Q."/>
            <person name="Lattorff H.M."/>
            <person name="Laudet V."/>
            <person name="von Levetsow C."/>
            <person name="Liu Z."/>
            <person name="Lutz R."/>
            <person name="Lynch J.A."/>
            <person name="da Fonseca R.N."/>
            <person name="Posnien N."/>
            <person name="Reuter R."/>
            <person name="Roth S."/>
            <person name="Savard J."/>
            <person name="Schinko J.B."/>
            <person name="Schmitt C."/>
            <person name="Schoppmeier M."/>
            <person name="Schroder R."/>
            <person name="Shippy T.D."/>
            <person name="Simonnet F."/>
            <person name="Marques-Souza H."/>
            <person name="Tautz D."/>
            <person name="Tomoyasu Y."/>
            <person name="Trauner J."/>
            <person name="Van der Zee M."/>
            <person name="Vervoort M."/>
            <person name="Wittkopp N."/>
            <person name="Wimmer E.A."/>
            <person name="Yang X."/>
            <person name="Jones A.K."/>
            <person name="Sattelle D.B."/>
            <person name="Ebert P.R."/>
            <person name="Nelson D."/>
            <person name="Scott J.G."/>
            <person name="Beeman R.W."/>
            <person name="Muthukrishnan S."/>
            <person name="Kramer K.J."/>
            <person name="Arakane Y."/>
            <person name="Beeman R.W."/>
            <person name="Zhu Q."/>
            <person name="Hogenkamp D."/>
            <person name="Dixit R."/>
            <person name="Oppert B."/>
            <person name="Jiang H."/>
            <person name="Zou Z."/>
            <person name="Marshall J."/>
            <person name="Elpidina E."/>
            <person name="Vinokurov K."/>
            <person name="Oppert C."/>
            <person name="Zou Z."/>
            <person name="Evans J."/>
            <person name="Lu Z."/>
            <person name="Zhao P."/>
            <person name="Sumathipala N."/>
            <person name="Altincicek B."/>
            <person name="Vilcinskas A."/>
            <person name="Williams M."/>
            <person name="Hultmark D."/>
            <person name="Hetru C."/>
            <person name="Jiang H."/>
            <person name="Grimmelikhuijzen C.J."/>
            <person name="Hauser F."/>
            <person name="Cazzamali G."/>
            <person name="Williamson M."/>
            <person name="Park Y."/>
            <person name="Li B."/>
            <person name="Tanaka Y."/>
            <person name="Predel R."/>
            <person name="Neupert S."/>
            <person name="Schachtner J."/>
            <person name="Verleyen P."/>
            <person name="Raible F."/>
            <person name="Bork P."/>
            <person name="Friedrich M."/>
            <person name="Walden K.K."/>
            <person name="Robertson H.M."/>
            <person name="Angeli S."/>
            <person name="Foret S."/>
            <person name="Bucher G."/>
            <person name="Schuetz S."/>
            <person name="Maleszka R."/>
            <person name="Wimmer E.A."/>
            <person name="Beeman R.W."/>
            <person name="Lorenzen M."/>
            <person name="Tomoyasu Y."/>
            <person name="Miller S.C."/>
            <person name="Grossmann D."/>
            <person name="Bucher G."/>
        </authorList>
    </citation>
    <scope>NUCLEOTIDE SEQUENCE [LARGE SCALE GENOMIC DNA]</scope>
    <source>
        <strain evidence="2 3">Georgia GA2</strain>
    </source>
</reference>
<gene>
    <name evidence="2" type="primary">AUGUSTUS-3.0.2_08331</name>
    <name evidence="2" type="ORF">TcasGA2_TC008331</name>
</gene>
<dbReference type="eggNOG" id="ENOG502QQF2">
    <property type="taxonomic scope" value="Eukaryota"/>
</dbReference>
<name>D2A150_TRICA</name>
<sequence>MGFIEDELSEVRKLCENVVPGCRLVSCVKTMVRAEIKRTKFKALIVCIQFTETYPSTPLLIELKSKTLSEKLLQGLTNVCEQEAKKYLGKAQVLNVIKFLRSFIDENPLSCCYDEINFLKKTLNENDELKLKQKTSSIVLKVKNKSYFVHCRVVVPDDYPVKAIDIQDVSTNFSPSFNRHMIGQAKEIARKCVEPPLKKKPNEPPFQPSPSLKKSVEFLIDCVKRLPSESCQFCNKVCFPTDPRELEVDENSPKHIERIYCGHLFHQECFFKFMKKPPFGNKKCNTCGSRIFHFKWSLSDRLAEDRWAHEQARERELQEVTEFFN</sequence>
<dbReference type="OMA" id="WAHQQAR"/>
<dbReference type="PANTHER" id="PTHR40237:SF1">
    <property type="entry name" value="LD44813P"/>
    <property type="match status" value="1"/>
</dbReference>
<dbReference type="OrthoDB" id="8062037at2759"/>
<feature type="domain" description="RWD" evidence="1">
    <location>
        <begin position="6"/>
        <end position="107"/>
    </location>
</feature>
<dbReference type="EMBL" id="KQ971338">
    <property type="protein sequence ID" value="EFA02612.1"/>
    <property type="molecule type" value="Genomic_DNA"/>
</dbReference>
<reference evidence="2 3" key="2">
    <citation type="journal article" date="2010" name="Nucleic Acids Res.">
        <title>BeetleBase in 2010: revisions to provide comprehensive genomic information for Tribolium castaneum.</title>
        <authorList>
            <person name="Kim H.S."/>
            <person name="Murphy T."/>
            <person name="Xia J."/>
            <person name="Caragea D."/>
            <person name="Park Y."/>
            <person name="Beeman R.W."/>
            <person name="Lorenzen M.D."/>
            <person name="Butcher S."/>
            <person name="Manak J.R."/>
            <person name="Brown S.J."/>
        </authorList>
    </citation>
    <scope>GENOME REANNOTATION</scope>
    <source>
        <strain evidence="2 3">Georgia GA2</strain>
    </source>
</reference>
<dbReference type="InParanoid" id="D2A150"/>
<dbReference type="SUPFAM" id="SSF57850">
    <property type="entry name" value="RING/U-box"/>
    <property type="match status" value="1"/>
</dbReference>
<accession>D2A150</accession>
<dbReference type="AlphaFoldDB" id="D2A150"/>
<dbReference type="PhylomeDB" id="D2A150"/>
<dbReference type="Pfam" id="PF05773">
    <property type="entry name" value="RWD"/>
    <property type="match status" value="1"/>
</dbReference>
<dbReference type="SUPFAM" id="SSF54495">
    <property type="entry name" value="UBC-like"/>
    <property type="match status" value="1"/>
</dbReference>
<dbReference type="HOGENOM" id="CLU_802333_0_0_1"/>